<keyword evidence="3" id="KW-0694">RNA-binding</keyword>
<keyword evidence="3" id="KW-0699">rRNA-binding</keyword>
<accession>A0A1F5DPU4</accession>
<evidence type="ECO:0000256" key="1">
    <source>
        <dbReference type="ARBA" id="ARBA00009512"/>
    </source>
</evidence>
<gene>
    <name evidence="3" type="primary">rpsF</name>
    <name evidence="5" type="ORF">A2V71_02035</name>
</gene>
<dbReference type="GO" id="GO:0003735">
    <property type="term" value="F:structural constituent of ribosome"/>
    <property type="evidence" value="ECO:0007669"/>
    <property type="project" value="InterPro"/>
</dbReference>
<dbReference type="EMBL" id="MEZT01000005">
    <property type="protein sequence ID" value="OGD57178.1"/>
    <property type="molecule type" value="Genomic_DNA"/>
</dbReference>
<dbReference type="NCBIfam" id="TIGR00166">
    <property type="entry name" value="S6"/>
    <property type="match status" value="1"/>
</dbReference>
<organism evidence="5 6">
    <name type="scientific">Candidatus Berkelbacteria bacterium RBG_13_40_8</name>
    <dbReference type="NCBI Taxonomy" id="1797467"/>
    <lineage>
        <taxon>Bacteria</taxon>
        <taxon>Candidatus Berkelbacteria</taxon>
    </lineage>
</organism>
<dbReference type="CDD" id="cd00473">
    <property type="entry name" value="bS6"/>
    <property type="match status" value="1"/>
</dbReference>
<dbReference type="SUPFAM" id="SSF54995">
    <property type="entry name" value="Ribosomal protein S6"/>
    <property type="match status" value="1"/>
</dbReference>
<dbReference type="InterPro" id="IPR014717">
    <property type="entry name" value="Transl_elong_EF1B/ribsomal_bS6"/>
</dbReference>
<dbReference type="Proteomes" id="UP000178764">
    <property type="component" value="Unassembled WGS sequence"/>
</dbReference>
<evidence type="ECO:0000256" key="4">
    <source>
        <dbReference type="SAM" id="MobiDB-lite"/>
    </source>
</evidence>
<dbReference type="InterPro" id="IPR000529">
    <property type="entry name" value="Ribosomal_bS6"/>
</dbReference>
<dbReference type="GO" id="GO:0006412">
    <property type="term" value="P:translation"/>
    <property type="evidence" value="ECO:0007669"/>
    <property type="project" value="UniProtKB-UniRule"/>
</dbReference>
<proteinExistence type="inferred from homology"/>
<dbReference type="GO" id="GO:1990904">
    <property type="term" value="C:ribonucleoprotein complex"/>
    <property type="evidence" value="ECO:0007669"/>
    <property type="project" value="UniProtKB-KW"/>
</dbReference>
<evidence type="ECO:0000256" key="3">
    <source>
        <dbReference type="HAMAP-Rule" id="MF_00360"/>
    </source>
</evidence>
<keyword evidence="3 5" id="KW-0689">Ribosomal protein</keyword>
<evidence type="ECO:0000313" key="6">
    <source>
        <dbReference type="Proteomes" id="UP000178764"/>
    </source>
</evidence>
<sequence>MKTYDITFITKDDQKEKPVKAEIEKLGGKILNVSGIGEKNFTYPIKKENKGFYTTVSFEIEPSKLLDLNKKLGLQEDILRHLIIIGKVTAAEIPTLKPVKKPKEIPAPKEEKMLEAPEEIKEIAKPKKAVKPVKKAEKVEKKPEKKVSKEVTEIEKETESEEDRLAALDKKLDELLKE</sequence>
<dbReference type="InterPro" id="IPR035980">
    <property type="entry name" value="Ribosomal_bS6_sf"/>
</dbReference>
<comment type="function">
    <text evidence="3">Binds together with bS18 to 16S ribosomal RNA.</text>
</comment>
<dbReference type="GO" id="GO:0005840">
    <property type="term" value="C:ribosome"/>
    <property type="evidence" value="ECO:0007669"/>
    <property type="project" value="UniProtKB-KW"/>
</dbReference>
<evidence type="ECO:0000256" key="2">
    <source>
        <dbReference type="ARBA" id="ARBA00035294"/>
    </source>
</evidence>
<dbReference type="HAMAP" id="MF_00360">
    <property type="entry name" value="Ribosomal_bS6"/>
    <property type="match status" value="1"/>
</dbReference>
<dbReference type="InterPro" id="IPR020814">
    <property type="entry name" value="Ribosomal_S6_plastid/chlpt"/>
</dbReference>
<reference evidence="5 6" key="1">
    <citation type="journal article" date="2016" name="Nat. Commun.">
        <title>Thousands of microbial genomes shed light on interconnected biogeochemical processes in an aquifer system.</title>
        <authorList>
            <person name="Anantharaman K."/>
            <person name="Brown C.T."/>
            <person name="Hug L.A."/>
            <person name="Sharon I."/>
            <person name="Castelle C.J."/>
            <person name="Probst A.J."/>
            <person name="Thomas B.C."/>
            <person name="Singh A."/>
            <person name="Wilkins M.J."/>
            <person name="Karaoz U."/>
            <person name="Brodie E.L."/>
            <person name="Williams K.H."/>
            <person name="Hubbard S.S."/>
            <person name="Banfield J.F."/>
        </authorList>
    </citation>
    <scope>NUCLEOTIDE SEQUENCE [LARGE SCALE GENOMIC DNA]</scope>
</reference>
<keyword evidence="3" id="KW-0687">Ribonucleoprotein</keyword>
<dbReference type="Gene3D" id="3.30.70.60">
    <property type="match status" value="1"/>
</dbReference>
<evidence type="ECO:0000313" key="5">
    <source>
        <dbReference type="EMBL" id="OGD57178.1"/>
    </source>
</evidence>
<protein>
    <recommendedName>
        <fullName evidence="2 3">Small ribosomal subunit protein bS6</fullName>
    </recommendedName>
</protein>
<dbReference type="GO" id="GO:0019843">
    <property type="term" value="F:rRNA binding"/>
    <property type="evidence" value="ECO:0007669"/>
    <property type="project" value="UniProtKB-UniRule"/>
</dbReference>
<name>A0A1F5DPU4_9BACT</name>
<dbReference type="Pfam" id="PF01250">
    <property type="entry name" value="Ribosomal_S6"/>
    <property type="match status" value="1"/>
</dbReference>
<dbReference type="AlphaFoldDB" id="A0A1F5DPU4"/>
<comment type="similarity">
    <text evidence="1 3">Belongs to the bacterial ribosomal protein bS6 family.</text>
</comment>
<feature type="region of interest" description="Disordered" evidence="4">
    <location>
        <begin position="134"/>
        <end position="163"/>
    </location>
</feature>
<comment type="caution">
    <text evidence="5">The sequence shown here is derived from an EMBL/GenBank/DDBJ whole genome shotgun (WGS) entry which is preliminary data.</text>
</comment>